<evidence type="ECO:0000256" key="3">
    <source>
        <dbReference type="ARBA" id="ARBA00022448"/>
    </source>
</evidence>
<dbReference type="GO" id="GO:1903785">
    <property type="term" value="P:L-valine transmembrane transport"/>
    <property type="evidence" value="ECO:0007669"/>
    <property type="project" value="TreeGrafter"/>
</dbReference>
<proteinExistence type="inferred from homology"/>
<name>A0A7X2S486_9BACI</name>
<evidence type="ECO:0000313" key="9">
    <source>
        <dbReference type="EMBL" id="MTH53344.1"/>
    </source>
</evidence>
<dbReference type="EMBL" id="WMIB01000005">
    <property type="protein sequence ID" value="MTH53344.1"/>
    <property type="molecule type" value="Genomic_DNA"/>
</dbReference>
<evidence type="ECO:0000256" key="2">
    <source>
        <dbReference type="ARBA" id="ARBA00010735"/>
    </source>
</evidence>
<dbReference type="RefSeq" id="WP_155111916.1">
    <property type="nucleotide sequence ID" value="NZ_WMIB01000005.1"/>
</dbReference>
<dbReference type="PANTHER" id="PTHR34979">
    <property type="entry name" value="INNER MEMBRANE PROTEIN YGAZ"/>
    <property type="match status" value="1"/>
</dbReference>
<keyword evidence="3" id="KW-0813">Transport</keyword>
<evidence type="ECO:0000256" key="4">
    <source>
        <dbReference type="ARBA" id="ARBA00022475"/>
    </source>
</evidence>
<comment type="subcellular location">
    <subcellularLocation>
        <location evidence="1">Cell membrane</location>
        <topology evidence="1">Multi-pass membrane protein</topology>
    </subcellularLocation>
</comment>
<dbReference type="OrthoDB" id="3177005at2"/>
<protein>
    <submittedName>
        <fullName evidence="9">Branched-chain amino acid ABC transporter permease</fullName>
    </submittedName>
</protein>
<keyword evidence="5 8" id="KW-0812">Transmembrane</keyword>
<gene>
    <name evidence="9" type="ORF">GKZ89_07940</name>
</gene>
<feature type="transmembrane region" description="Helical" evidence="8">
    <location>
        <begin position="138"/>
        <end position="160"/>
    </location>
</feature>
<evidence type="ECO:0000256" key="5">
    <source>
        <dbReference type="ARBA" id="ARBA00022692"/>
    </source>
</evidence>
<comment type="similarity">
    <text evidence="2">Belongs to the AzlC family.</text>
</comment>
<comment type="caution">
    <text evidence="9">The sequence shown here is derived from an EMBL/GenBank/DDBJ whole genome shotgun (WGS) entry which is preliminary data.</text>
</comment>
<keyword evidence="4" id="KW-1003">Cell membrane</keyword>
<feature type="transmembrane region" description="Helical" evidence="8">
    <location>
        <begin position="166"/>
        <end position="185"/>
    </location>
</feature>
<organism evidence="9 10">
    <name type="scientific">Metabacillus mangrovi</name>
    <dbReference type="NCBI Taxonomy" id="1491830"/>
    <lineage>
        <taxon>Bacteria</taxon>
        <taxon>Bacillati</taxon>
        <taxon>Bacillota</taxon>
        <taxon>Bacilli</taxon>
        <taxon>Bacillales</taxon>
        <taxon>Bacillaceae</taxon>
        <taxon>Metabacillus</taxon>
    </lineage>
</organism>
<evidence type="ECO:0000256" key="1">
    <source>
        <dbReference type="ARBA" id="ARBA00004651"/>
    </source>
</evidence>
<keyword evidence="7 8" id="KW-0472">Membrane</keyword>
<dbReference type="AlphaFoldDB" id="A0A7X2S486"/>
<accession>A0A7X2S486</accession>
<keyword evidence="6 8" id="KW-1133">Transmembrane helix</keyword>
<dbReference type="Pfam" id="PF03591">
    <property type="entry name" value="AzlC"/>
    <property type="match status" value="1"/>
</dbReference>
<evidence type="ECO:0000256" key="7">
    <source>
        <dbReference type="ARBA" id="ARBA00023136"/>
    </source>
</evidence>
<sequence length="242" mass="25640">MGGDELQSAAEFEQKASFLEGMQGGVSIAVGYMPVALAFGLIAKSTGLVLGEAVMMSLLVFAGAAQYISLTLIAAGTGAFEIVFTTFIMNIRHFLMAASLNERAEEEAPWKKALYAFGITDETFSVASLKEGRLSSGYMYGLIAVSFSSWVIFTGIGHWAGNLLPVLVQESMSIALYALFIGLLVPSLKGHRKVMVLAASAAVINTLLIVSGFFSAGWAIVIATVISAAGVELLWKESRNHG</sequence>
<dbReference type="GO" id="GO:0005886">
    <property type="term" value="C:plasma membrane"/>
    <property type="evidence" value="ECO:0007669"/>
    <property type="project" value="UniProtKB-SubCell"/>
</dbReference>
<dbReference type="PANTHER" id="PTHR34979:SF1">
    <property type="entry name" value="INNER MEMBRANE PROTEIN YGAZ"/>
    <property type="match status" value="1"/>
</dbReference>
<dbReference type="InterPro" id="IPR011606">
    <property type="entry name" value="Brnchd-chn_aa_trnsp_permease"/>
</dbReference>
<dbReference type="Proteomes" id="UP000434639">
    <property type="component" value="Unassembled WGS sequence"/>
</dbReference>
<feature type="transmembrane region" description="Helical" evidence="8">
    <location>
        <begin position="22"/>
        <end position="42"/>
    </location>
</feature>
<evidence type="ECO:0000313" key="10">
    <source>
        <dbReference type="Proteomes" id="UP000434639"/>
    </source>
</evidence>
<evidence type="ECO:0000256" key="6">
    <source>
        <dbReference type="ARBA" id="ARBA00022989"/>
    </source>
</evidence>
<keyword evidence="10" id="KW-1185">Reference proteome</keyword>
<evidence type="ECO:0000256" key="8">
    <source>
        <dbReference type="SAM" id="Phobius"/>
    </source>
</evidence>
<reference evidence="9 10" key="1">
    <citation type="journal article" date="2017" name="Int. J. Syst. Evol. Microbiol.">
        <title>Bacillus mangrovi sp. nov., isolated from a sediment sample from a mangrove forest.</title>
        <authorList>
            <person name="Gupta V."/>
            <person name="Singh P.K."/>
            <person name="Korpole S."/>
            <person name="Tanuku N.R.S."/>
            <person name="Pinnaka A.K."/>
        </authorList>
    </citation>
    <scope>NUCLEOTIDE SEQUENCE [LARGE SCALE GENOMIC DNA]</scope>
    <source>
        <strain evidence="9 10">KCTC 33872</strain>
    </source>
</reference>